<dbReference type="SMART" id="SM00239">
    <property type="entry name" value="C2"/>
    <property type="match status" value="2"/>
</dbReference>
<feature type="domain" description="C2" evidence="3">
    <location>
        <begin position="1"/>
        <end position="93"/>
    </location>
</feature>
<dbReference type="PRINTS" id="PR00360">
    <property type="entry name" value="C2DOMAIN"/>
</dbReference>
<dbReference type="GO" id="GO:0016020">
    <property type="term" value="C:membrane"/>
    <property type="evidence" value="ECO:0007669"/>
    <property type="project" value="InterPro"/>
</dbReference>
<dbReference type="Proteomes" id="UP000270296">
    <property type="component" value="Unassembled WGS sequence"/>
</dbReference>
<dbReference type="GO" id="GO:0046872">
    <property type="term" value="F:metal ion binding"/>
    <property type="evidence" value="ECO:0007669"/>
    <property type="project" value="UniProtKB-KW"/>
</dbReference>
<dbReference type="PRINTS" id="PR00399">
    <property type="entry name" value="SYNAPTOTAGMN"/>
</dbReference>
<keyword evidence="1" id="KW-0479">Metal-binding</keyword>
<dbReference type="GO" id="GO:0006887">
    <property type="term" value="P:exocytosis"/>
    <property type="evidence" value="ECO:0007669"/>
    <property type="project" value="TreeGrafter"/>
</dbReference>
<evidence type="ECO:0000256" key="2">
    <source>
        <dbReference type="ARBA" id="ARBA00022737"/>
    </source>
</evidence>
<evidence type="ECO:0000313" key="5">
    <source>
        <dbReference type="Proteomes" id="UP000270296"/>
    </source>
</evidence>
<accession>A0A183IFT2</accession>
<dbReference type="GO" id="GO:0017158">
    <property type="term" value="P:regulation of calcium ion-dependent exocytosis"/>
    <property type="evidence" value="ECO:0007669"/>
    <property type="project" value="TreeGrafter"/>
</dbReference>
<dbReference type="GO" id="GO:0061669">
    <property type="term" value="P:spontaneous neurotransmitter secretion"/>
    <property type="evidence" value="ECO:0007669"/>
    <property type="project" value="TreeGrafter"/>
</dbReference>
<gene>
    <name evidence="4" type="ORF">SBAD_LOCUS2476</name>
</gene>
<dbReference type="InterPro" id="IPR000008">
    <property type="entry name" value="C2_dom"/>
</dbReference>
<reference evidence="6" key="1">
    <citation type="submission" date="2016-06" db="UniProtKB">
        <authorList>
            <consortium name="WormBaseParasite"/>
        </authorList>
    </citation>
    <scope>IDENTIFICATION</scope>
</reference>
<dbReference type="InterPro" id="IPR043566">
    <property type="entry name" value="Rabphilin/DOC2/Noc2"/>
</dbReference>
<dbReference type="PANTHER" id="PTHR45729:SF6">
    <property type="entry name" value="RABPHILIN, ISOFORM A"/>
    <property type="match status" value="1"/>
</dbReference>
<reference evidence="4 5" key="2">
    <citation type="submission" date="2018-11" db="EMBL/GenBank/DDBJ databases">
        <authorList>
            <consortium name="Pathogen Informatics"/>
        </authorList>
    </citation>
    <scope>NUCLEOTIDE SEQUENCE [LARGE SCALE GENOMIC DNA]</scope>
</reference>
<dbReference type="EMBL" id="UZAM01007245">
    <property type="protein sequence ID" value="VDO97760.1"/>
    <property type="molecule type" value="Genomic_DNA"/>
</dbReference>
<evidence type="ECO:0000256" key="1">
    <source>
        <dbReference type="ARBA" id="ARBA00022723"/>
    </source>
</evidence>
<evidence type="ECO:0000313" key="6">
    <source>
        <dbReference type="WBParaSite" id="SBAD_0000259301-mRNA-1"/>
    </source>
</evidence>
<keyword evidence="2" id="KW-0677">Repeat</keyword>
<dbReference type="AlphaFoldDB" id="A0A183IFT2"/>
<dbReference type="PROSITE" id="PS50004">
    <property type="entry name" value="C2"/>
    <property type="match status" value="2"/>
</dbReference>
<dbReference type="OrthoDB" id="270970at2759"/>
<dbReference type="Pfam" id="PF00168">
    <property type="entry name" value="C2"/>
    <property type="match status" value="2"/>
</dbReference>
<dbReference type="Gene3D" id="2.60.40.150">
    <property type="entry name" value="C2 domain"/>
    <property type="match status" value="2"/>
</dbReference>
<keyword evidence="5" id="KW-1185">Reference proteome</keyword>
<evidence type="ECO:0000259" key="3">
    <source>
        <dbReference type="PROSITE" id="PS50004"/>
    </source>
</evidence>
<dbReference type="WBParaSite" id="SBAD_0000259301-mRNA-1">
    <property type="protein sequence ID" value="SBAD_0000259301-mRNA-1"/>
    <property type="gene ID" value="SBAD_0000259301"/>
</dbReference>
<organism evidence="6">
    <name type="scientific">Soboliphyme baturini</name>
    <dbReference type="NCBI Taxonomy" id="241478"/>
    <lineage>
        <taxon>Eukaryota</taxon>
        <taxon>Metazoa</taxon>
        <taxon>Ecdysozoa</taxon>
        <taxon>Nematoda</taxon>
        <taxon>Enoplea</taxon>
        <taxon>Dorylaimia</taxon>
        <taxon>Dioctophymatida</taxon>
        <taxon>Dioctophymatoidea</taxon>
        <taxon>Soboliphymatidae</taxon>
        <taxon>Soboliphyme</taxon>
    </lineage>
</organism>
<dbReference type="PANTHER" id="PTHR45729">
    <property type="entry name" value="RABPHILIN, ISOFORM A"/>
    <property type="match status" value="1"/>
</dbReference>
<sequence>MDSNGFSDPYVKLHLIPGARKSTKLRTSTVYRCLNPVWNERLVYYGITDEDIARKMLRLAVYDEDKIGADFLGETRVPLKRLTPNEEKCFNVYLEKQMPVDKDQDSISERGKILLSLLYDIQSKTLHVTVVRCAELIGLDTSGYSDPYVKVILLPDSGSSKFRYRTKAKKRTLNPEFNTVFKFPFSQEDFYRKCLNFEVWDKDVGKHDDFIGSVQLSFAAKGDGLRQWSDCAKNPNTVFQHWHKLTVEQRKSSSQAV</sequence>
<dbReference type="SUPFAM" id="SSF49562">
    <property type="entry name" value="C2 domain (Calcium/lipid-binding domain, CaLB)"/>
    <property type="match status" value="2"/>
</dbReference>
<evidence type="ECO:0000313" key="4">
    <source>
        <dbReference type="EMBL" id="VDO97760.1"/>
    </source>
</evidence>
<protein>
    <submittedName>
        <fullName evidence="6">C2 domain-containing protein</fullName>
    </submittedName>
</protein>
<name>A0A183IFT2_9BILA</name>
<dbReference type="GO" id="GO:0098793">
    <property type="term" value="C:presynapse"/>
    <property type="evidence" value="ECO:0007669"/>
    <property type="project" value="GOC"/>
</dbReference>
<dbReference type="InterPro" id="IPR035892">
    <property type="entry name" value="C2_domain_sf"/>
</dbReference>
<proteinExistence type="predicted"/>
<dbReference type="InterPro" id="IPR001565">
    <property type="entry name" value="Synaptotagmin"/>
</dbReference>
<feature type="domain" description="C2" evidence="3">
    <location>
        <begin position="109"/>
        <end position="229"/>
    </location>
</feature>